<evidence type="ECO:0000313" key="4">
    <source>
        <dbReference type="Proteomes" id="UP000316304"/>
    </source>
</evidence>
<name>A0A5C6CG00_9BACT</name>
<feature type="domain" description="Putative zinc-finger" evidence="2">
    <location>
        <begin position="4"/>
        <end position="37"/>
    </location>
</feature>
<organism evidence="3 4">
    <name type="scientific">Novipirellula galeiformis</name>
    <dbReference type="NCBI Taxonomy" id="2528004"/>
    <lineage>
        <taxon>Bacteria</taxon>
        <taxon>Pseudomonadati</taxon>
        <taxon>Planctomycetota</taxon>
        <taxon>Planctomycetia</taxon>
        <taxon>Pirellulales</taxon>
        <taxon>Pirellulaceae</taxon>
        <taxon>Novipirellula</taxon>
    </lineage>
</organism>
<reference evidence="3 4" key="1">
    <citation type="submission" date="2019-02" db="EMBL/GenBank/DDBJ databases">
        <title>Deep-cultivation of Planctomycetes and their phenomic and genomic characterization uncovers novel biology.</title>
        <authorList>
            <person name="Wiegand S."/>
            <person name="Jogler M."/>
            <person name="Boedeker C."/>
            <person name="Pinto D."/>
            <person name="Vollmers J."/>
            <person name="Rivas-Marin E."/>
            <person name="Kohn T."/>
            <person name="Peeters S.H."/>
            <person name="Heuer A."/>
            <person name="Rast P."/>
            <person name="Oberbeckmann S."/>
            <person name="Bunk B."/>
            <person name="Jeske O."/>
            <person name="Meyerdierks A."/>
            <person name="Storesund J.E."/>
            <person name="Kallscheuer N."/>
            <person name="Luecker S."/>
            <person name="Lage O.M."/>
            <person name="Pohl T."/>
            <person name="Merkel B.J."/>
            <person name="Hornburger P."/>
            <person name="Mueller R.-W."/>
            <person name="Bruemmer F."/>
            <person name="Labrenz M."/>
            <person name="Spormann A.M."/>
            <person name="Op Den Camp H."/>
            <person name="Overmann J."/>
            <person name="Amann R."/>
            <person name="Jetten M.S.M."/>
            <person name="Mascher T."/>
            <person name="Medema M.H."/>
            <person name="Devos D.P."/>
            <person name="Kaster A.-K."/>
            <person name="Ovreas L."/>
            <person name="Rohde M."/>
            <person name="Galperin M.Y."/>
            <person name="Jogler C."/>
        </authorList>
    </citation>
    <scope>NUCLEOTIDE SEQUENCE [LARGE SCALE GENOMIC DNA]</scope>
    <source>
        <strain evidence="3 4">Pla52o</strain>
    </source>
</reference>
<feature type="region of interest" description="Disordered" evidence="1">
    <location>
        <begin position="54"/>
        <end position="104"/>
    </location>
</feature>
<dbReference type="Pfam" id="PF13490">
    <property type="entry name" value="zf-HC2"/>
    <property type="match status" value="1"/>
</dbReference>
<evidence type="ECO:0000313" key="3">
    <source>
        <dbReference type="EMBL" id="TWU23228.1"/>
    </source>
</evidence>
<protein>
    <recommendedName>
        <fullName evidence="2">Putative zinc-finger domain-containing protein</fullName>
    </recommendedName>
</protein>
<sequence>MLSCKEISKLVSESLDHKLTLRQRMEMWMHLRMCRLCSAFRRDLLRLRNGMRQHGADVDAAETNPSETDAGEATAGETSAGEASARLSAEARQRIKRALSSTDR</sequence>
<evidence type="ECO:0000256" key="1">
    <source>
        <dbReference type="SAM" id="MobiDB-lite"/>
    </source>
</evidence>
<proteinExistence type="predicted"/>
<comment type="caution">
    <text evidence="3">The sequence shown here is derived from an EMBL/GenBank/DDBJ whole genome shotgun (WGS) entry which is preliminary data.</text>
</comment>
<gene>
    <name evidence="3" type="ORF">Pla52o_27640</name>
</gene>
<accession>A0A5C6CG00</accession>
<dbReference type="OrthoDB" id="289861at2"/>
<dbReference type="InterPro" id="IPR027383">
    <property type="entry name" value="Znf_put"/>
</dbReference>
<dbReference type="AlphaFoldDB" id="A0A5C6CG00"/>
<feature type="compositionally biased region" description="Low complexity" evidence="1">
    <location>
        <begin position="66"/>
        <end position="85"/>
    </location>
</feature>
<dbReference type="RefSeq" id="WP_146594975.1">
    <property type="nucleotide sequence ID" value="NZ_SJPT01000004.1"/>
</dbReference>
<evidence type="ECO:0000259" key="2">
    <source>
        <dbReference type="Pfam" id="PF13490"/>
    </source>
</evidence>
<dbReference type="EMBL" id="SJPT01000004">
    <property type="protein sequence ID" value="TWU23228.1"/>
    <property type="molecule type" value="Genomic_DNA"/>
</dbReference>
<keyword evidence="4" id="KW-1185">Reference proteome</keyword>
<dbReference type="Proteomes" id="UP000316304">
    <property type="component" value="Unassembled WGS sequence"/>
</dbReference>